<proteinExistence type="predicted"/>
<feature type="compositionally biased region" description="Basic residues" evidence="1">
    <location>
        <begin position="80"/>
        <end position="91"/>
    </location>
</feature>
<evidence type="ECO:0000256" key="1">
    <source>
        <dbReference type="SAM" id="MobiDB-lite"/>
    </source>
</evidence>
<comment type="caution">
    <text evidence="2">The sequence shown here is derived from an EMBL/GenBank/DDBJ whole genome shotgun (WGS) entry which is preliminary data.</text>
</comment>
<reference evidence="2" key="1">
    <citation type="journal article" date="2021" name="J Fungi (Basel)">
        <title>Virulence traits and population genomics of the black yeast Aureobasidium melanogenum.</title>
        <authorList>
            <person name="Cernosa A."/>
            <person name="Sun X."/>
            <person name="Gostincar C."/>
            <person name="Fang C."/>
            <person name="Gunde-Cimerman N."/>
            <person name="Song Z."/>
        </authorList>
    </citation>
    <scope>NUCLEOTIDE SEQUENCE</scope>
    <source>
        <strain evidence="2">EXF-9911</strain>
    </source>
</reference>
<organism evidence="2 3">
    <name type="scientific">Aureobasidium melanogenum</name>
    <name type="common">Aureobasidium pullulans var. melanogenum</name>
    <dbReference type="NCBI Taxonomy" id="46634"/>
    <lineage>
        <taxon>Eukaryota</taxon>
        <taxon>Fungi</taxon>
        <taxon>Dikarya</taxon>
        <taxon>Ascomycota</taxon>
        <taxon>Pezizomycotina</taxon>
        <taxon>Dothideomycetes</taxon>
        <taxon>Dothideomycetidae</taxon>
        <taxon>Dothideales</taxon>
        <taxon>Saccotheciaceae</taxon>
        <taxon>Aureobasidium</taxon>
    </lineage>
</organism>
<name>A0A9P8JF80_AURME</name>
<sequence length="91" mass="10560">MGSGQLRFGRGCEGMMELGIHGLDRGTFYRLFDGLDVDFGVSSITRDTQMDWPDWMDQWEGYVTEAYSSRQPTEDEPTKPRFRTKQTARKK</sequence>
<feature type="region of interest" description="Disordered" evidence="1">
    <location>
        <begin position="67"/>
        <end position="91"/>
    </location>
</feature>
<protein>
    <submittedName>
        <fullName evidence="2">Uncharacterized protein</fullName>
    </submittedName>
</protein>
<reference evidence="2" key="2">
    <citation type="submission" date="2021-08" db="EMBL/GenBank/DDBJ databases">
        <authorList>
            <person name="Gostincar C."/>
            <person name="Sun X."/>
            <person name="Song Z."/>
            <person name="Gunde-Cimerman N."/>
        </authorList>
    </citation>
    <scope>NUCLEOTIDE SEQUENCE</scope>
    <source>
        <strain evidence="2">EXF-9911</strain>
    </source>
</reference>
<evidence type="ECO:0000313" key="2">
    <source>
        <dbReference type="EMBL" id="KAG9700199.1"/>
    </source>
</evidence>
<evidence type="ECO:0000313" key="3">
    <source>
        <dbReference type="Proteomes" id="UP000779574"/>
    </source>
</evidence>
<gene>
    <name evidence="2" type="ORF">KCU76_g943</name>
</gene>
<dbReference type="AlphaFoldDB" id="A0A9P8JF80"/>
<dbReference type="OrthoDB" id="4121058at2759"/>
<feature type="non-terminal residue" evidence="2">
    <location>
        <position position="91"/>
    </location>
</feature>
<accession>A0A9P8JF80</accession>
<dbReference type="EMBL" id="JAHFXF010000020">
    <property type="protein sequence ID" value="KAG9700199.1"/>
    <property type="molecule type" value="Genomic_DNA"/>
</dbReference>
<dbReference type="Proteomes" id="UP000779574">
    <property type="component" value="Unassembled WGS sequence"/>
</dbReference>